<accession>A0ABR1U257</accession>
<gene>
    <name evidence="1" type="ORF">PG996_012291</name>
</gene>
<protein>
    <submittedName>
        <fullName evidence="1">HET-domain-containing protein</fullName>
    </submittedName>
</protein>
<sequence>MSRIYSGASRVVIYLPRRTARSGAEQNRLLPRPSLKSNIDTETSGTWHFSDYTSSHGDHGTQLHVRAALGGTISKLGDICDVYRDDFPLEQWDGLCDPVHLEDGPGDPSGSDPWRHRSSRFVRVLFQDRVPYEDVAIRAVEAIREYNLDESESCRSSSETTAELRHWQIKLGDDAQKTALVDIFQATAHSYQRQTELVFQCCHARRLFVTDAGYLGLAPETARVGDRVMVIKGLEVPFVVRRTEAAGDDGLEAVRLLGTCYREELSDKVNGGEDLGHPMNYQERVIR</sequence>
<evidence type="ECO:0000313" key="1">
    <source>
        <dbReference type="EMBL" id="KAK8052990.1"/>
    </source>
</evidence>
<dbReference type="Pfam" id="PF26639">
    <property type="entry name" value="Het-6_barrel"/>
    <property type="match status" value="1"/>
</dbReference>
<name>A0ABR1U257_9PEZI</name>
<reference evidence="1 2" key="1">
    <citation type="submission" date="2023-01" db="EMBL/GenBank/DDBJ databases">
        <title>Analysis of 21 Apiospora genomes using comparative genomics revels a genus with tremendous synthesis potential of carbohydrate active enzymes and secondary metabolites.</title>
        <authorList>
            <person name="Sorensen T."/>
        </authorList>
    </citation>
    <scope>NUCLEOTIDE SEQUENCE [LARGE SCALE GENOMIC DNA]</scope>
    <source>
        <strain evidence="1 2">CBS 83171</strain>
    </source>
</reference>
<comment type="caution">
    <text evidence="1">The sequence shown here is derived from an EMBL/GenBank/DDBJ whole genome shotgun (WGS) entry which is preliminary data.</text>
</comment>
<dbReference type="EMBL" id="JAQQWM010000008">
    <property type="protein sequence ID" value="KAK8052990.1"/>
    <property type="molecule type" value="Genomic_DNA"/>
</dbReference>
<dbReference type="Proteomes" id="UP001446871">
    <property type="component" value="Unassembled WGS sequence"/>
</dbReference>
<organism evidence="1 2">
    <name type="scientific">Apiospora saccharicola</name>
    <dbReference type="NCBI Taxonomy" id="335842"/>
    <lineage>
        <taxon>Eukaryota</taxon>
        <taxon>Fungi</taxon>
        <taxon>Dikarya</taxon>
        <taxon>Ascomycota</taxon>
        <taxon>Pezizomycotina</taxon>
        <taxon>Sordariomycetes</taxon>
        <taxon>Xylariomycetidae</taxon>
        <taxon>Amphisphaeriales</taxon>
        <taxon>Apiosporaceae</taxon>
        <taxon>Apiospora</taxon>
    </lineage>
</organism>
<evidence type="ECO:0000313" key="2">
    <source>
        <dbReference type="Proteomes" id="UP001446871"/>
    </source>
</evidence>
<keyword evidence="2" id="KW-1185">Reference proteome</keyword>
<proteinExistence type="predicted"/>